<evidence type="ECO:0000313" key="1">
    <source>
        <dbReference type="Proteomes" id="UP000025227"/>
    </source>
</evidence>
<protein>
    <submittedName>
        <fullName evidence="2">SH2 domain-containing protein</fullName>
    </submittedName>
</protein>
<name>A0A7I4Y3G1_HAECO</name>
<dbReference type="OMA" id="EYAWQRL"/>
<keyword evidence="1" id="KW-1185">Reference proteome</keyword>
<dbReference type="AlphaFoldDB" id="A0A7I4Y3G1"/>
<dbReference type="Proteomes" id="UP000025227">
    <property type="component" value="Unplaced"/>
</dbReference>
<dbReference type="OrthoDB" id="5859073at2759"/>
<dbReference type="WBParaSite" id="HCON_00043100-00001">
    <property type="protein sequence ID" value="HCON_00043100-00001"/>
    <property type="gene ID" value="HCON_00043100"/>
</dbReference>
<evidence type="ECO:0000313" key="2">
    <source>
        <dbReference type="WBParaSite" id="HCON_00043100-00001"/>
    </source>
</evidence>
<accession>A0A7I4Y3G1</accession>
<proteinExistence type="predicted"/>
<reference evidence="2" key="1">
    <citation type="submission" date="2020-12" db="UniProtKB">
        <authorList>
            <consortium name="WormBaseParasite"/>
        </authorList>
    </citation>
    <scope>IDENTIFICATION</scope>
    <source>
        <strain evidence="2">MHco3</strain>
    </source>
</reference>
<organism evidence="1 2">
    <name type="scientific">Haemonchus contortus</name>
    <name type="common">Barber pole worm</name>
    <dbReference type="NCBI Taxonomy" id="6289"/>
    <lineage>
        <taxon>Eukaryota</taxon>
        <taxon>Metazoa</taxon>
        <taxon>Ecdysozoa</taxon>
        <taxon>Nematoda</taxon>
        <taxon>Chromadorea</taxon>
        <taxon>Rhabditida</taxon>
        <taxon>Rhabditina</taxon>
        <taxon>Rhabditomorpha</taxon>
        <taxon>Strongyloidea</taxon>
        <taxon>Trichostrongylidae</taxon>
        <taxon>Haemonchus</taxon>
    </lineage>
</organism>
<sequence>MNNRPYIESVYYTAERKKQLDTVTNERAAPSSSIPDHYFAPKRTNGKPLIESSYCLSSASVNYLMEKPKMTGFSYDAEILGKTLAEQDMLDDQMSPVPQQYGERYQPSWCQSLPSGGVQGSLLRGTISQRRIPEQSQEAVIMAGAPRRQDAKMSEYAWQRLDEEIRQRYAIKTWNEEHESVSVTKPSTFTPNETLKKQIHDNDKQEHVPPAMRPGDDKQVLVLPADSEYVGIPNDLFPAYRNTMIEKQRAATLNMVHSLDTADDSVHSDTDKCETAKESTQICSRLVSQIGTEKHEKTPAVHHCSSKTQYSPIGNAFSPVSYPQISEYQLGDLNDLTSFIDAH</sequence>